<dbReference type="HOGENOM" id="CLU_3238413_0_0_6"/>
<dbReference type="AlphaFoldDB" id="I3UQH2"/>
<dbReference type="KEGG" id="ppi:YSA_01784"/>
<sequence>MRRFLRWPVKVSLALTQRRCTVAASLSPWLFGWRDLEGTLGGR</sequence>
<organism evidence="1 2">
    <name type="scientific">Pseudomonas putida ND6</name>
    <dbReference type="NCBI Taxonomy" id="231023"/>
    <lineage>
        <taxon>Bacteria</taxon>
        <taxon>Pseudomonadati</taxon>
        <taxon>Pseudomonadota</taxon>
        <taxon>Gammaproteobacteria</taxon>
        <taxon>Pseudomonadales</taxon>
        <taxon>Pseudomonadaceae</taxon>
        <taxon>Pseudomonas</taxon>
    </lineage>
</organism>
<dbReference type="Proteomes" id="UP000005268">
    <property type="component" value="Chromosome"/>
</dbReference>
<protein>
    <submittedName>
        <fullName evidence="1">Uncharacterized protein</fullName>
    </submittedName>
</protein>
<evidence type="ECO:0000313" key="1">
    <source>
        <dbReference type="EMBL" id="AFK67743.1"/>
    </source>
</evidence>
<evidence type="ECO:0000313" key="2">
    <source>
        <dbReference type="Proteomes" id="UP000005268"/>
    </source>
</evidence>
<dbReference type="EMBL" id="CP003588">
    <property type="protein sequence ID" value="AFK67743.1"/>
    <property type="molecule type" value="Genomic_DNA"/>
</dbReference>
<proteinExistence type="predicted"/>
<reference evidence="1 2" key="1">
    <citation type="journal article" date="2012" name="J. Bacteriol.">
        <title>Complete Genome Sequence of the Naphthalene-Degrading Pseudomonas putida Strain ND6.</title>
        <authorList>
            <person name="Li S."/>
            <person name="Zhao H."/>
            <person name="Li Y."/>
            <person name="Niu S."/>
            <person name="Cai B."/>
        </authorList>
    </citation>
    <scope>NUCLEOTIDE SEQUENCE [LARGE SCALE GENOMIC DNA]</scope>
    <source>
        <strain evidence="1 2">ND6</strain>
    </source>
</reference>
<accession>I3UQH2</accession>
<gene>
    <name evidence="1" type="ORF">YSA_01784</name>
</gene>
<name>I3UQH2_PSEPU</name>